<dbReference type="AlphaFoldDB" id="A0A7G2FFH8"/>
<proteinExistence type="predicted"/>
<name>A0A7G2FFH8_ARATH</name>
<evidence type="ECO:0000313" key="2">
    <source>
        <dbReference type="Proteomes" id="UP000516314"/>
    </source>
</evidence>
<reference evidence="1 2" key="1">
    <citation type="submission" date="2020-09" db="EMBL/GenBank/DDBJ databases">
        <authorList>
            <person name="Ashkenazy H."/>
        </authorList>
    </citation>
    <scope>NUCLEOTIDE SEQUENCE [LARGE SCALE GENOMIC DNA]</scope>
    <source>
        <strain evidence="2">cv. Cdm-0</strain>
    </source>
</reference>
<dbReference type="EMBL" id="LR881470">
    <property type="protein sequence ID" value="CAD5333192.1"/>
    <property type="molecule type" value="Genomic_DNA"/>
</dbReference>
<protein>
    <submittedName>
        <fullName evidence="1">(thale cress) hypothetical protein</fullName>
    </submittedName>
</protein>
<organism evidence="1 2">
    <name type="scientific">Arabidopsis thaliana</name>
    <name type="common">Mouse-ear cress</name>
    <dbReference type="NCBI Taxonomy" id="3702"/>
    <lineage>
        <taxon>Eukaryota</taxon>
        <taxon>Viridiplantae</taxon>
        <taxon>Streptophyta</taxon>
        <taxon>Embryophyta</taxon>
        <taxon>Tracheophyta</taxon>
        <taxon>Spermatophyta</taxon>
        <taxon>Magnoliopsida</taxon>
        <taxon>eudicotyledons</taxon>
        <taxon>Gunneridae</taxon>
        <taxon>Pentapetalae</taxon>
        <taxon>rosids</taxon>
        <taxon>malvids</taxon>
        <taxon>Brassicales</taxon>
        <taxon>Brassicaceae</taxon>
        <taxon>Camelineae</taxon>
        <taxon>Arabidopsis</taxon>
    </lineage>
</organism>
<accession>A0A7G2FFH8</accession>
<dbReference type="Proteomes" id="UP000516314">
    <property type="component" value="Chromosome 5"/>
</dbReference>
<evidence type="ECO:0000313" key="1">
    <source>
        <dbReference type="EMBL" id="CAD5333192.1"/>
    </source>
</evidence>
<sequence length="46" mass="5648">MSTSEKLELVLADEQMCWKMLEANNKQPNYNRRWFYLFKAPLSFKF</sequence>
<gene>
    <name evidence="1" type="ORF">AT9943_LOCUS20561</name>
</gene>